<reference evidence="1" key="1">
    <citation type="journal article" date="2014" name="Int. J. Syst. Evol. Microbiol.">
        <title>Complete genome sequence of Corynebacterium casei LMG S-19264T (=DSM 44701T), isolated from a smear-ripened cheese.</title>
        <authorList>
            <consortium name="US DOE Joint Genome Institute (JGI-PGF)"/>
            <person name="Walter F."/>
            <person name="Albersmeier A."/>
            <person name="Kalinowski J."/>
            <person name="Ruckert C."/>
        </authorList>
    </citation>
    <scope>NUCLEOTIDE SEQUENCE</scope>
    <source>
        <strain evidence="1">KCTC 23430</strain>
    </source>
</reference>
<dbReference type="AlphaFoldDB" id="A0A918XKQ0"/>
<protein>
    <submittedName>
        <fullName evidence="1">Uncharacterized protein</fullName>
    </submittedName>
</protein>
<evidence type="ECO:0000313" key="1">
    <source>
        <dbReference type="EMBL" id="GHD35484.1"/>
    </source>
</evidence>
<comment type="caution">
    <text evidence="1">The sequence shown here is derived from an EMBL/GenBank/DDBJ whole genome shotgun (WGS) entry which is preliminary data.</text>
</comment>
<reference evidence="1" key="2">
    <citation type="submission" date="2020-09" db="EMBL/GenBank/DDBJ databases">
        <authorList>
            <person name="Sun Q."/>
            <person name="Kim S."/>
        </authorList>
    </citation>
    <scope>NUCLEOTIDE SEQUENCE</scope>
    <source>
        <strain evidence="1">KCTC 23430</strain>
    </source>
</reference>
<dbReference type="EMBL" id="BMYM01000002">
    <property type="protein sequence ID" value="GHD35484.1"/>
    <property type="molecule type" value="Genomic_DNA"/>
</dbReference>
<accession>A0A918XKQ0</accession>
<evidence type="ECO:0000313" key="2">
    <source>
        <dbReference type="Proteomes" id="UP000644693"/>
    </source>
</evidence>
<keyword evidence="2" id="KW-1185">Reference proteome</keyword>
<proteinExistence type="predicted"/>
<organism evidence="1 2">
    <name type="scientific">Parahalioglobus pacificus</name>
    <dbReference type="NCBI Taxonomy" id="930806"/>
    <lineage>
        <taxon>Bacteria</taxon>
        <taxon>Pseudomonadati</taxon>
        <taxon>Pseudomonadota</taxon>
        <taxon>Gammaproteobacteria</taxon>
        <taxon>Cellvibrionales</taxon>
        <taxon>Halieaceae</taxon>
        <taxon>Parahalioglobus</taxon>
    </lineage>
</organism>
<dbReference type="Proteomes" id="UP000644693">
    <property type="component" value="Unassembled WGS sequence"/>
</dbReference>
<gene>
    <name evidence="1" type="ORF">GCM10007053_22450</name>
</gene>
<name>A0A918XKQ0_9GAMM</name>
<sequence>MVALVVTVLVAFGPVAEATHSHAGDGVAVECLVCQPDGDSPAVTLARAVPEWHVRSEAP</sequence>